<protein>
    <submittedName>
        <fullName evidence="1">Uncharacterized protein</fullName>
    </submittedName>
</protein>
<reference evidence="1 2" key="1">
    <citation type="journal article" date="2019" name="Sci. Rep.">
        <title>Orb-weaving spider Araneus ventricosus genome elucidates the spidroin gene catalogue.</title>
        <authorList>
            <person name="Kono N."/>
            <person name="Nakamura H."/>
            <person name="Ohtoshi R."/>
            <person name="Moran D.A.P."/>
            <person name="Shinohara A."/>
            <person name="Yoshida Y."/>
            <person name="Fujiwara M."/>
            <person name="Mori M."/>
            <person name="Tomita M."/>
            <person name="Arakawa K."/>
        </authorList>
    </citation>
    <scope>NUCLEOTIDE SEQUENCE [LARGE SCALE GENOMIC DNA]</scope>
</reference>
<dbReference type="Proteomes" id="UP000499080">
    <property type="component" value="Unassembled WGS sequence"/>
</dbReference>
<accession>A0A4Y2T471</accession>
<dbReference type="EMBL" id="BGPR01025808">
    <property type="protein sequence ID" value="GBN95011.1"/>
    <property type="molecule type" value="Genomic_DNA"/>
</dbReference>
<keyword evidence="2" id="KW-1185">Reference proteome</keyword>
<evidence type="ECO:0000313" key="2">
    <source>
        <dbReference type="Proteomes" id="UP000499080"/>
    </source>
</evidence>
<dbReference type="AlphaFoldDB" id="A0A4Y2T471"/>
<sequence>MTAHKFIGLHDSSDYVHSVLYDIDGEEFYEDRVGVQIRACNNRIPPIYKKIREISIPKLMIQTQIRITWQLRMEVTRIRLTTVINSKLTPAISSCLFLYFCLLPHPSVLMPNPRIMDCLI</sequence>
<organism evidence="1 2">
    <name type="scientific">Araneus ventricosus</name>
    <name type="common">Orbweaver spider</name>
    <name type="synonym">Epeira ventricosa</name>
    <dbReference type="NCBI Taxonomy" id="182803"/>
    <lineage>
        <taxon>Eukaryota</taxon>
        <taxon>Metazoa</taxon>
        <taxon>Ecdysozoa</taxon>
        <taxon>Arthropoda</taxon>
        <taxon>Chelicerata</taxon>
        <taxon>Arachnida</taxon>
        <taxon>Araneae</taxon>
        <taxon>Araneomorphae</taxon>
        <taxon>Entelegynae</taxon>
        <taxon>Araneoidea</taxon>
        <taxon>Araneidae</taxon>
        <taxon>Araneus</taxon>
    </lineage>
</organism>
<name>A0A4Y2T471_ARAVE</name>
<evidence type="ECO:0000313" key="1">
    <source>
        <dbReference type="EMBL" id="GBN95011.1"/>
    </source>
</evidence>
<proteinExistence type="predicted"/>
<comment type="caution">
    <text evidence="1">The sequence shown here is derived from an EMBL/GenBank/DDBJ whole genome shotgun (WGS) entry which is preliminary data.</text>
</comment>
<gene>
    <name evidence="1" type="ORF">AVEN_75749_1</name>
</gene>